<dbReference type="OMA" id="ILNMWVV"/>
<dbReference type="SMART" id="SM00320">
    <property type="entry name" value="WD40"/>
    <property type="match status" value="3"/>
</dbReference>
<dbReference type="GO" id="GO:0031021">
    <property type="term" value="C:interphase microtubule organizing center"/>
    <property type="evidence" value="ECO:0007669"/>
    <property type="project" value="Ensembl"/>
</dbReference>
<keyword evidence="11" id="KW-0966">Cell projection</keyword>
<dbReference type="Ensembl" id="ENSUMAT00000021852.1">
    <property type="protein sequence ID" value="ENSUMAP00000018465.1"/>
    <property type="gene ID" value="ENSUMAG00000013552.1"/>
</dbReference>
<dbReference type="GO" id="GO:0000242">
    <property type="term" value="C:pericentriolar material"/>
    <property type="evidence" value="ECO:0007669"/>
    <property type="project" value="Ensembl"/>
</dbReference>
<dbReference type="Gene3D" id="2.130.10.10">
    <property type="entry name" value="YVTN repeat-like/Quinoprotein amine dehydrogenase"/>
    <property type="match status" value="2"/>
</dbReference>
<evidence type="ECO:0000256" key="7">
    <source>
        <dbReference type="ARBA" id="ARBA00022737"/>
    </source>
</evidence>
<evidence type="ECO:0000313" key="18">
    <source>
        <dbReference type="Ensembl" id="ENSUMAP00000018465"/>
    </source>
</evidence>
<dbReference type="GO" id="GO:0097546">
    <property type="term" value="C:ciliary base"/>
    <property type="evidence" value="ECO:0007669"/>
    <property type="project" value="Ensembl"/>
</dbReference>
<protein>
    <recommendedName>
        <fullName evidence="14">Cytoplasmic dynein 2 intermediate chain 1</fullName>
    </recommendedName>
    <alternativeName>
        <fullName evidence="16">Dynein 2 intermediate chain 1</fullName>
    </alternativeName>
    <alternativeName>
        <fullName evidence="15">WD repeat-containing protein 60</fullName>
    </alternativeName>
</protein>
<keyword evidence="10" id="KW-0206">Cytoskeleton</keyword>
<comment type="similarity">
    <text evidence="3">Belongs to the dynein light intermediate chain family.</text>
</comment>
<feature type="compositionally biased region" description="Basic and acidic residues" evidence="17">
    <location>
        <begin position="322"/>
        <end position="331"/>
    </location>
</feature>
<evidence type="ECO:0000256" key="2">
    <source>
        <dbReference type="ARBA" id="ARBA00004300"/>
    </source>
</evidence>
<evidence type="ECO:0000256" key="10">
    <source>
        <dbReference type="ARBA" id="ARBA00023212"/>
    </source>
</evidence>
<feature type="compositionally biased region" description="Basic and acidic residues" evidence="17">
    <location>
        <begin position="133"/>
        <end position="240"/>
    </location>
</feature>
<dbReference type="GO" id="GO:0045504">
    <property type="term" value="F:dynein heavy chain binding"/>
    <property type="evidence" value="ECO:0007669"/>
    <property type="project" value="InterPro"/>
</dbReference>
<dbReference type="GO" id="GO:0045503">
    <property type="term" value="F:dynein light chain binding"/>
    <property type="evidence" value="ECO:0007669"/>
    <property type="project" value="Ensembl"/>
</dbReference>
<dbReference type="GO" id="GO:0048704">
    <property type="term" value="P:embryonic skeletal system morphogenesis"/>
    <property type="evidence" value="ECO:0007669"/>
    <property type="project" value="Ensembl"/>
</dbReference>
<proteinExistence type="inferred from homology"/>
<dbReference type="AlphaFoldDB" id="A0A452UCB5"/>
<dbReference type="GeneTree" id="ENSGT00390000013743"/>
<evidence type="ECO:0000256" key="16">
    <source>
        <dbReference type="ARBA" id="ARBA00079714"/>
    </source>
</evidence>
<dbReference type="FunFam" id="2.130.10.10:FF:001197">
    <property type="entry name" value="WD repeat domain 60"/>
    <property type="match status" value="1"/>
</dbReference>
<feature type="compositionally biased region" description="Basic and acidic residues" evidence="17">
    <location>
        <begin position="9"/>
        <end position="120"/>
    </location>
</feature>
<evidence type="ECO:0000256" key="4">
    <source>
        <dbReference type="ARBA" id="ARBA00022490"/>
    </source>
</evidence>
<evidence type="ECO:0000256" key="11">
    <source>
        <dbReference type="ARBA" id="ARBA00023273"/>
    </source>
</evidence>
<dbReference type="InterPro" id="IPR042505">
    <property type="entry name" value="DYNC2I1"/>
</dbReference>
<comment type="subcellular location">
    <subcellularLocation>
        <location evidence="1">Cell projection</location>
        <location evidence="1">Cilium</location>
    </subcellularLocation>
    <subcellularLocation>
        <location evidence="2">Cytoplasm</location>
        <location evidence="2">Cytoskeleton</location>
        <location evidence="2">Microtubule organizing center</location>
        <location evidence="2">Centrosome</location>
    </subcellularLocation>
</comment>
<feature type="compositionally biased region" description="Acidic residues" evidence="17">
    <location>
        <begin position="298"/>
        <end position="320"/>
    </location>
</feature>
<dbReference type="InterPro" id="IPR001680">
    <property type="entry name" value="WD40_rpt"/>
</dbReference>
<feature type="compositionally biased region" description="Basic and acidic residues" evidence="17">
    <location>
        <begin position="248"/>
        <end position="280"/>
    </location>
</feature>
<organism evidence="18">
    <name type="scientific">Ursus maritimus</name>
    <name type="common">Polar bear</name>
    <name type="synonym">Thalarctos maritimus</name>
    <dbReference type="NCBI Taxonomy" id="29073"/>
    <lineage>
        <taxon>Eukaryota</taxon>
        <taxon>Metazoa</taxon>
        <taxon>Chordata</taxon>
        <taxon>Craniata</taxon>
        <taxon>Vertebrata</taxon>
        <taxon>Euteleostomi</taxon>
        <taxon>Mammalia</taxon>
        <taxon>Eutheria</taxon>
        <taxon>Laurasiatheria</taxon>
        <taxon>Carnivora</taxon>
        <taxon>Caniformia</taxon>
        <taxon>Ursidae</taxon>
        <taxon>Ursus</taxon>
    </lineage>
</organism>
<dbReference type="GO" id="GO:0035721">
    <property type="term" value="P:intraciliary retrograde transport"/>
    <property type="evidence" value="ECO:0007669"/>
    <property type="project" value="Ensembl"/>
</dbReference>
<dbReference type="PANTHER" id="PTHR16022">
    <property type="entry name" value="WD REPEAT DOMAIN 60"/>
    <property type="match status" value="1"/>
</dbReference>
<keyword evidence="4" id="KW-0963">Cytoplasm</keyword>
<keyword evidence="8" id="KW-0970">Cilium biogenesis/degradation</keyword>
<reference evidence="18" key="1">
    <citation type="submission" date="2019-03" db="UniProtKB">
        <authorList>
            <consortium name="Ensembl"/>
        </authorList>
    </citation>
    <scope>IDENTIFICATION</scope>
</reference>
<evidence type="ECO:0000256" key="13">
    <source>
        <dbReference type="ARBA" id="ARBA00065897"/>
    </source>
</evidence>
<keyword evidence="9" id="KW-0969">Cilium</keyword>
<dbReference type="FunFam" id="2.130.10.10:FF:000979">
    <property type="entry name" value="WD repeat domain 60"/>
    <property type="match status" value="1"/>
</dbReference>
<keyword evidence="7" id="KW-0677">Repeat</keyword>
<dbReference type="InterPro" id="IPR015943">
    <property type="entry name" value="WD40/YVTN_repeat-like_dom_sf"/>
</dbReference>
<evidence type="ECO:0000256" key="15">
    <source>
        <dbReference type="ARBA" id="ARBA00075740"/>
    </source>
</evidence>
<evidence type="ECO:0000256" key="1">
    <source>
        <dbReference type="ARBA" id="ARBA00004138"/>
    </source>
</evidence>
<gene>
    <name evidence="18" type="primary">DYNC2I1</name>
</gene>
<dbReference type="GO" id="GO:0060271">
    <property type="term" value="P:cilium assembly"/>
    <property type="evidence" value="ECO:0007669"/>
    <property type="project" value="Ensembl"/>
</dbReference>
<dbReference type="GO" id="GO:0005829">
    <property type="term" value="C:cytosol"/>
    <property type="evidence" value="ECO:0007669"/>
    <property type="project" value="Ensembl"/>
</dbReference>
<evidence type="ECO:0000256" key="3">
    <source>
        <dbReference type="ARBA" id="ARBA00006831"/>
    </source>
</evidence>
<dbReference type="GO" id="GO:0036064">
    <property type="term" value="C:ciliary basal body"/>
    <property type="evidence" value="ECO:0007669"/>
    <property type="project" value="Ensembl"/>
</dbReference>
<dbReference type="SUPFAM" id="SSF50978">
    <property type="entry name" value="WD40 repeat-like"/>
    <property type="match status" value="1"/>
</dbReference>
<comment type="function">
    <text evidence="12">Acts as one of several non-catalytic accessory components of the cytoplasmic dynein 2 complex (dynein-2 complex), a motor protein complex that drives the movement of cargos along microtubules within cilia and flagella in concert with the intraflagellar transport (IFT) system. DYNC2I1 plays a major role in retrograde ciliary protein trafficking in cilia and flagella. Also requires to maintain a functional transition zone.</text>
</comment>
<evidence type="ECO:0000256" key="8">
    <source>
        <dbReference type="ARBA" id="ARBA00022794"/>
    </source>
</evidence>
<dbReference type="GO" id="GO:0000922">
    <property type="term" value="C:spindle pole"/>
    <property type="evidence" value="ECO:0007669"/>
    <property type="project" value="Ensembl"/>
</dbReference>
<name>A0A452UCB5_URSMA</name>
<dbReference type="Pfam" id="PF00400">
    <property type="entry name" value="WD40"/>
    <property type="match status" value="1"/>
</dbReference>
<feature type="region of interest" description="Disordered" evidence="17">
    <location>
        <begin position="1"/>
        <end position="331"/>
    </location>
</feature>
<dbReference type="InterPro" id="IPR036322">
    <property type="entry name" value="WD40_repeat_dom_sf"/>
</dbReference>
<evidence type="ECO:0000256" key="12">
    <source>
        <dbReference type="ARBA" id="ARBA00058820"/>
    </source>
</evidence>
<dbReference type="PANTHER" id="PTHR16022:SF0">
    <property type="entry name" value="CYTOPLASMIC DYNEIN 2 INTERMEDIATE CHAIN 1"/>
    <property type="match status" value="1"/>
</dbReference>
<evidence type="ECO:0000256" key="17">
    <source>
        <dbReference type="SAM" id="MobiDB-lite"/>
    </source>
</evidence>
<evidence type="ECO:0000256" key="5">
    <source>
        <dbReference type="ARBA" id="ARBA00022553"/>
    </source>
</evidence>
<dbReference type="GO" id="GO:0005868">
    <property type="term" value="C:cytoplasmic dynein complex"/>
    <property type="evidence" value="ECO:0007669"/>
    <property type="project" value="Ensembl"/>
</dbReference>
<comment type="subunit">
    <text evidence="13">Intermediate chain of the cytoplasmic dynein complex 2, a multisubunit complex, composed at least of eleven different proteins. The cytoplasmic dynein 2 complex consists of two catalytic heavy chains (HCs) and a number of non-catalytic subunits presented by intermediate chains (ICs), light intermediate chains (LICs) and light chains (LCs). Among them, a heavy chain (DYNC2H1), two intermediate chains (DYNC2I2 and DYNC2I1), a light intermediate chain (DYNC2LI1), and a light chain (DYNLT2B) are unique to the cytoplasmic dynein complex 2, but a subset of the light chains are also shared by dynein-1 and dynein-2 complexes. Interacts with DYNC2I2; their C-terminal domains each bind a copy of the heavy chain, and their extended N-terminal regions are held together by an array of light chain dimers. Interacts with DYNLT2B. Interacts (via the N-terminal half) with DYNLT2B-DYNLT1 dimer or with DYNLT2B-DYNLT3 dimer; this interaction is crucial for retrograde trafficking of ciliary proteins.</text>
</comment>
<keyword evidence="5" id="KW-0597">Phosphoprotein</keyword>
<accession>A0A452UCB5</accession>
<evidence type="ECO:0000256" key="9">
    <source>
        <dbReference type="ARBA" id="ARBA00023069"/>
    </source>
</evidence>
<sequence>LSAAQLGSPKEDKKHREKKLHKESEMDLPEYKEPKHRNPDQDSKYRERPGERDGHTSRENPYGDRDRDREKQRERKKDSRDRDRERHKEKYRERDTEQSHSKGKDRDKERDHRARREELRQTAAHHSLVGRQLLDRTERKVRAVSKVRTEEKERRDEDPERGEEERERRYRERKLQYSDGKDNPLKYWLYKEEGERRHRKQKEPDRERKHGEKSSTREKKEKYPKEKSNSFSDREGEERHKEKRHKEGFHFGEERHHSNTDKKERLSREDLKKRESKEIEKDDIDSENAGADEYTAYFEDDFEDYEDDFEVCDGEDDSSNELEPKEKIEELPPARKKEIQEIQKAINAENERVGKLSCKLSQKQGLLEGERDSKTDGNSSPSKTPVCGIFVDFATASRRQKSQTQALKQKTRSTKLLRLIDLDFSFTFSLLDLPPVNEYDMYIRNFGKKNTKQVYVQYNEDNVDRDIQTEEIETRGVWTQHPGEGTAVSGGSGSGDLCDVAAAPKVDTPRLSSFLRAACQVIAVLLEEDRVGAEPSWSPTAQDSTLHISDSSSQLNTSLPFLQNRKVLCLCASQVQRQTVVSVHGLPGAAFAPALDGRYVLCVWDIWQPSGPQKVLICESEVTCCCFSPFKAFLLFAGTVHGSVVVWDLREDSRIHHYVKLGNCFWTFRTATFSTDGILTSVNHLSPVQAVEPISTSVYKKQSFVLSPFSTQEEMSGLSFHIASLDESGVLNVWVSRMCPRAHTQGVLWSLSHKGCEFWGATRTLNVKFLPSDPSHFIVGTDLGLISHGIRQDLRVSPKLYKPQQHGTRPVEVNVIDFSPFGEPVFLAGCSDGSIRLHQLTSECPLLQWDGSTDGHAVTGLRWSLTRPAVFLAQDDTSCIYIWDLLESDLGPVAKQLISPDRLVAMTVVGEAEKASGSFLALVLARASGSVDVQYLKRAWAAPVGDELGKLRLLLQEAL</sequence>
<keyword evidence="6" id="KW-0853">WD repeat</keyword>
<evidence type="ECO:0000256" key="14">
    <source>
        <dbReference type="ARBA" id="ARBA00072501"/>
    </source>
</evidence>
<evidence type="ECO:0000256" key="6">
    <source>
        <dbReference type="ARBA" id="ARBA00022574"/>
    </source>
</evidence>